<reference evidence="4" key="1">
    <citation type="journal article" date="2018" name="DNA Res.">
        <title>Multiple hybrid de novo genome assembly of finger millet, an orphan allotetraploid crop.</title>
        <authorList>
            <person name="Hatakeyama M."/>
            <person name="Aluri S."/>
            <person name="Balachadran M.T."/>
            <person name="Sivarajan S.R."/>
            <person name="Patrignani A."/>
            <person name="Gruter S."/>
            <person name="Poveda L."/>
            <person name="Shimizu-Inatsugi R."/>
            <person name="Baeten J."/>
            <person name="Francoijs K.J."/>
            <person name="Nataraja K.N."/>
            <person name="Reddy Y.A.N."/>
            <person name="Phadnis S."/>
            <person name="Ravikumar R.L."/>
            <person name="Schlapbach R."/>
            <person name="Sreeman S.M."/>
            <person name="Shimizu K.K."/>
        </authorList>
    </citation>
    <scope>NUCLEOTIDE SEQUENCE</scope>
</reference>
<keyword evidence="5" id="KW-1185">Reference proteome</keyword>
<proteinExistence type="predicted"/>
<keyword evidence="1" id="KW-0863">Zinc-finger</keyword>
<comment type="caution">
    <text evidence="4">The sequence shown here is derived from an EMBL/GenBank/DDBJ whole genome shotgun (WGS) entry which is preliminary data.</text>
</comment>
<sequence length="619" mass="69351">MGKKKRGRGKQPAAAAPVQGAEKQPAAAAPVQGAEEQPAAAAPVQGAEQQPAAAAAAASVQGSMLEVTFMVKTVEFCGDSRIVIFPPVNHRSAFVALDQISDTLKRLSQNIDISINFTRIDGIMSKTVAFDIFQHMGISLYHLQIIDPQDVVVALAVGDDFHEIFSALYPDELPVPIPNADQPVLDFIQGTGLTAFGLQELSKAMENDQISVVFWNKTFHTVLKHEDGLYALQNDLQFFKGNALWKKMNVGADIQLCSSNFLPVSIMPTTHVQDEQELAWESLPEYRESSKFAATRAQLQKHKCIRPDCSLKFFSALNLNRHNQVHKKDRAAKMEFLNTTDIAQFWDQLSAKECSRLLSLKSAQAVKGINGTLIYRCLQKVEPDGAFCSIANKLKHIIDCAEKAPWDALFAVLVEASEKTAFSMDMRHCSVKCLILWLVIATSWSGVWWIDGLNTRQPKLYKMLRSFWMRRLMDFLLNRDEIGIFWDNLNNLEAVQLLSYRDMIVQSFRGKKIAKQLEKLVQKSSVTDATKCLQTMLTSSIKPISTELFDVLDKVSEETLFCTDVRKCKENTIFGDTTALTSTSNVLACISYMLEKKLVYGWFDLKAGKVKESEKNEKR</sequence>
<dbReference type="PROSITE" id="PS00028">
    <property type="entry name" value="ZINC_FINGER_C2H2_1"/>
    <property type="match status" value="1"/>
</dbReference>
<gene>
    <name evidence="4" type="primary">ga02362</name>
    <name evidence="4" type="ORF">PR202_ga02362</name>
</gene>
<evidence type="ECO:0000313" key="5">
    <source>
        <dbReference type="Proteomes" id="UP001054889"/>
    </source>
</evidence>
<feature type="domain" description="C2H2-type" evidence="3">
    <location>
        <begin position="302"/>
        <end position="331"/>
    </location>
</feature>
<keyword evidence="1" id="KW-0479">Metal-binding</keyword>
<evidence type="ECO:0000256" key="2">
    <source>
        <dbReference type="SAM" id="MobiDB-lite"/>
    </source>
</evidence>
<evidence type="ECO:0000256" key="1">
    <source>
        <dbReference type="PROSITE-ProRule" id="PRU00042"/>
    </source>
</evidence>
<name>A0AAV5BJY6_ELECO</name>
<feature type="compositionally biased region" description="Low complexity" evidence="2">
    <location>
        <begin position="24"/>
        <end position="46"/>
    </location>
</feature>
<dbReference type="GO" id="GO:0008270">
    <property type="term" value="F:zinc ion binding"/>
    <property type="evidence" value="ECO:0007669"/>
    <property type="project" value="UniProtKB-KW"/>
</dbReference>
<keyword evidence="1" id="KW-0862">Zinc</keyword>
<dbReference type="EMBL" id="BQKI01000001">
    <property type="protein sequence ID" value="GJM86496.1"/>
    <property type="molecule type" value="Genomic_DNA"/>
</dbReference>
<dbReference type="InterPro" id="IPR033979">
    <property type="entry name" value="MINDY_domain"/>
</dbReference>
<accession>A0AAV5BJY6</accession>
<dbReference type="PROSITE" id="PS50157">
    <property type="entry name" value="ZINC_FINGER_C2H2_2"/>
    <property type="match status" value="1"/>
</dbReference>
<dbReference type="Pfam" id="PF04424">
    <property type="entry name" value="MINDY_DUB"/>
    <property type="match status" value="1"/>
</dbReference>
<dbReference type="GO" id="GO:0004843">
    <property type="term" value="F:cysteine-type deubiquitinase activity"/>
    <property type="evidence" value="ECO:0007669"/>
    <property type="project" value="InterPro"/>
</dbReference>
<organism evidence="4 5">
    <name type="scientific">Eleusine coracana subsp. coracana</name>
    <dbReference type="NCBI Taxonomy" id="191504"/>
    <lineage>
        <taxon>Eukaryota</taxon>
        <taxon>Viridiplantae</taxon>
        <taxon>Streptophyta</taxon>
        <taxon>Embryophyta</taxon>
        <taxon>Tracheophyta</taxon>
        <taxon>Spermatophyta</taxon>
        <taxon>Magnoliopsida</taxon>
        <taxon>Liliopsida</taxon>
        <taxon>Poales</taxon>
        <taxon>Poaceae</taxon>
        <taxon>PACMAD clade</taxon>
        <taxon>Chloridoideae</taxon>
        <taxon>Cynodonteae</taxon>
        <taxon>Eleusininae</taxon>
        <taxon>Eleusine</taxon>
    </lineage>
</organism>
<dbReference type="PANTHER" id="PTHR36055:SF1">
    <property type="entry name" value="C2H2-LIKE ZINC FINGER PROTEIN"/>
    <property type="match status" value="1"/>
</dbReference>
<evidence type="ECO:0000259" key="3">
    <source>
        <dbReference type="PROSITE" id="PS50157"/>
    </source>
</evidence>
<dbReference type="GO" id="GO:1990380">
    <property type="term" value="F:K48-linked deubiquitinase activity"/>
    <property type="evidence" value="ECO:0007669"/>
    <property type="project" value="InterPro"/>
</dbReference>
<dbReference type="InterPro" id="IPR013087">
    <property type="entry name" value="Znf_C2H2_type"/>
</dbReference>
<reference evidence="4" key="2">
    <citation type="submission" date="2021-12" db="EMBL/GenBank/DDBJ databases">
        <title>Resequencing data analysis of finger millet.</title>
        <authorList>
            <person name="Hatakeyama M."/>
            <person name="Aluri S."/>
            <person name="Balachadran M.T."/>
            <person name="Sivarajan S.R."/>
            <person name="Poveda L."/>
            <person name="Shimizu-Inatsugi R."/>
            <person name="Schlapbach R."/>
            <person name="Sreeman S.M."/>
            <person name="Shimizu K.K."/>
        </authorList>
    </citation>
    <scope>NUCLEOTIDE SEQUENCE</scope>
</reference>
<protein>
    <recommendedName>
        <fullName evidence="3">C2H2-type domain-containing protein</fullName>
    </recommendedName>
</protein>
<feature type="region of interest" description="Disordered" evidence="2">
    <location>
        <begin position="1"/>
        <end position="46"/>
    </location>
</feature>
<evidence type="ECO:0000313" key="4">
    <source>
        <dbReference type="EMBL" id="GJM86496.1"/>
    </source>
</evidence>
<dbReference type="PANTHER" id="PTHR36055">
    <property type="entry name" value="C2H2-LIKE ZINC FINGER PROTEIN"/>
    <property type="match status" value="1"/>
</dbReference>
<dbReference type="Proteomes" id="UP001054889">
    <property type="component" value="Unassembled WGS sequence"/>
</dbReference>
<dbReference type="AlphaFoldDB" id="A0AAV5BJY6"/>